<feature type="compositionally biased region" description="Basic and acidic residues" evidence="1">
    <location>
        <begin position="36"/>
        <end position="53"/>
    </location>
</feature>
<proteinExistence type="predicted"/>
<protein>
    <submittedName>
        <fullName evidence="2">Uncharacterized protein</fullName>
    </submittedName>
</protein>
<keyword evidence="3" id="KW-1185">Reference proteome</keyword>
<feature type="region of interest" description="Disordered" evidence="1">
    <location>
        <begin position="31"/>
        <end position="53"/>
    </location>
</feature>
<evidence type="ECO:0000313" key="2">
    <source>
        <dbReference type="EMBL" id="SEQ27833.1"/>
    </source>
</evidence>
<dbReference type="RefSeq" id="WP_159428883.1">
    <property type="nucleotide sequence ID" value="NZ_FOEN01000007.1"/>
</dbReference>
<accession>A0A1H9ERL9</accession>
<reference evidence="2 3" key="1">
    <citation type="submission" date="2016-10" db="EMBL/GenBank/DDBJ databases">
        <authorList>
            <person name="de Groot N.N."/>
        </authorList>
    </citation>
    <scope>NUCLEOTIDE SEQUENCE [LARGE SCALE GENOMIC DNA]</scope>
    <source>
        <strain evidence="2 3">DSM 15695</strain>
    </source>
</reference>
<gene>
    <name evidence="2" type="ORF">SAMN04488558_107106</name>
</gene>
<dbReference type="STRING" id="89093.SAMN04488558_107106"/>
<organism evidence="2 3">
    <name type="scientific">Ignavigranum ruoffiae</name>
    <dbReference type="NCBI Taxonomy" id="89093"/>
    <lineage>
        <taxon>Bacteria</taxon>
        <taxon>Bacillati</taxon>
        <taxon>Bacillota</taxon>
        <taxon>Bacilli</taxon>
        <taxon>Lactobacillales</taxon>
        <taxon>Aerococcaceae</taxon>
        <taxon>Ignavigranum</taxon>
    </lineage>
</organism>
<evidence type="ECO:0000256" key="1">
    <source>
        <dbReference type="SAM" id="MobiDB-lite"/>
    </source>
</evidence>
<name>A0A1H9ERL9_9LACT</name>
<evidence type="ECO:0000313" key="3">
    <source>
        <dbReference type="Proteomes" id="UP000198833"/>
    </source>
</evidence>
<sequence length="53" mass="5882">MPIIVIGLVIGLTIFVQDNRKKHGVEFGRSCSARPLDSDLSKKHQESRSDSSK</sequence>
<dbReference type="AlphaFoldDB" id="A0A1H9ERL9"/>
<dbReference type="EMBL" id="FOEN01000007">
    <property type="protein sequence ID" value="SEQ27833.1"/>
    <property type="molecule type" value="Genomic_DNA"/>
</dbReference>
<dbReference type="Proteomes" id="UP000198833">
    <property type="component" value="Unassembled WGS sequence"/>
</dbReference>